<dbReference type="EMBL" id="JARKIE010000279">
    <property type="protein sequence ID" value="KAJ7658486.1"/>
    <property type="molecule type" value="Genomic_DNA"/>
</dbReference>
<evidence type="ECO:0000256" key="1">
    <source>
        <dbReference type="SAM" id="SignalP"/>
    </source>
</evidence>
<evidence type="ECO:0000313" key="3">
    <source>
        <dbReference type="Proteomes" id="UP001221757"/>
    </source>
</evidence>
<dbReference type="Proteomes" id="UP001221757">
    <property type="component" value="Unassembled WGS sequence"/>
</dbReference>
<keyword evidence="3" id="KW-1185">Reference proteome</keyword>
<feature type="signal peptide" evidence="1">
    <location>
        <begin position="1"/>
        <end position="19"/>
    </location>
</feature>
<organism evidence="2 3">
    <name type="scientific">Mycena rosella</name>
    <name type="common">Pink bonnet</name>
    <name type="synonym">Agaricus rosellus</name>
    <dbReference type="NCBI Taxonomy" id="1033263"/>
    <lineage>
        <taxon>Eukaryota</taxon>
        <taxon>Fungi</taxon>
        <taxon>Dikarya</taxon>
        <taxon>Basidiomycota</taxon>
        <taxon>Agaricomycotina</taxon>
        <taxon>Agaricomycetes</taxon>
        <taxon>Agaricomycetidae</taxon>
        <taxon>Agaricales</taxon>
        <taxon>Marasmiineae</taxon>
        <taxon>Mycenaceae</taxon>
        <taxon>Mycena</taxon>
    </lineage>
</organism>
<proteinExistence type="predicted"/>
<dbReference type="AlphaFoldDB" id="A0AAD7CQP5"/>
<comment type="caution">
    <text evidence="2">The sequence shown here is derived from an EMBL/GenBank/DDBJ whole genome shotgun (WGS) entry which is preliminary data.</text>
</comment>
<accession>A0AAD7CQP5</accession>
<protein>
    <submittedName>
        <fullName evidence="2">Uncharacterized protein</fullName>
    </submittedName>
</protein>
<gene>
    <name evidence="2" type="ORF">B0H17DRAFT_1096852</name>
</gene>
<keyword evidence="1" id="KW-0732">Signal</keyword>
<evidence type="ECO:0000313" key="2">
    <source>
        <dbReference type="EMBL" id="KAJ7658486.1"/>
    </source>
</evidence>
<feature type="chain" id="PRO_5042060599" evidence="1">
    <location>
        <begin position="20"/>
        <end position="148"/>
    </location>
</feature>
<name>A0AAD7CQP5_MYCRO</name>
<reference evidence="2" key="1">
    <citation type="submission" date="2023-03" db="EMBL/GenBank/DDBJ databases">
        <title>Massive genome expansion in bonnet fungi (Mycena s.s.) driven by repeated elements and novel gene families across ecological guilds.</title>
        <authorList>
            <consortium name="Lawrence Berkeley National Laboratory"/>
            <person name="Harder C.B."/>
            <person name="Miyauchi S."/>
            <person name="Viragh M."/>
            <person name="Kuo A."/>
            <person name="Thoen E."/>
            <person name="Andreopoulos B."/>
            <person name="Lu D."/>
            <person name="Skrede I."/>
            <person name="Drula E."/>
            <person name="Henrissat B."/>
            <person name="Morin E."/>
            <person name="Kohler A."/>
            <person name="Barry K."/>
            <person name="LaButti K."/>
            <person name="Morin E."/>
            <person name="Salamov A."/>
            <person name="Lipzen A."/>
            <person name="Mereny Z."/>
            <person name="Hegedus B."/>
            <person name="Baldrian P."/>
            <person name="Stursova M."/>
            <person name="Weitz H."/>
            <person name="Taylor A."/>
            <person name="Grigoriev I.V."/>
            <person name="Nagy L.G."/>
            <person name="Martin F."/>
            <person name="Kauserud H."/>
        </authorList>
    </citation>
    <scope>NUCLEOTIDE SEQUENCE</scope>
    <source>
        <strain evidence="2">CBHHK067</strain>
    </source>
</reference>
<sequence>MRERSSLWKILVLLWSCSAQRRELINVCSTALPLPRLINSRLLESCIDSRVWQLLSHCNIFRGLSIAANLFENRVSSSLWGGSGLRRHVGATVPLLSSQGPLIDRLKNKYAEWSHLDVIGASVKSMHTEYLDTDRAIKLVVTVFHLGT</sequence>